<name>A0A975Y785_9NOST</name>
<dbReference type="EMBL" id="CP021056">
    <property type="protein sequence ID" value="QXE26054.1"/>
    <property type="molecule type" value="Genomic_DNA"/>
</dbReference>
<gene>
    <name evidence="1" type="ORF">B6N60_04782</name>
</gene>
<keyword evidence="2" id="KW-1185">Reference proteome</keyword>
<reference evidence="1" key="1">
    <citation type="submission" date="2017-04" db="EMBL/GenBank/DDBJ databases">
        <title>Genome deletions in a multicellular cyanobacterial endosymbiont for morphological adaptation in marine diatoms.</title>
        <authorList>
            <person name="Wang Y."/>
            <person name="Gao H."/>
            <person name="Li R."/>
            <person name="Xu X."/>
        </authorList>
    </citation>
    <scope>NUCLEOTIDE SEQUENCE</scope>
    <source>
        <strain evidence="1">FACHB 800</strain>
    </source>
</reference>
<proteinExistence type="predicted"/>
<dbReference type="KEGG" id="rsin:B6N60_04782"/>
<protein>
    <submittedName>
        <fullName evidence="1">Uncharacterized protein</fullName>
    </submittedName>
</protein>
<accession>A0A975Y785</accession>
<dbReference type="Proteomes" id="UP000683511">
    <property type="component" value="Chromosome"/>
</dbReference>
<organism evidence="1 2">
    <name type="scientific">Richelia sinica FACHB-800</name>
    <dbReference type="NCBI Taxonomy" id="1357546"/>
    <lineage>
        <taxon>Bacteria</taxon>
        <taxon>Bacillati</taxon>
        <taxon>Cyanobacteriota</taxon>
        <taxon>Cyanophyceae</taxon>
        <taxon>Nostocales</taxon>
        <taxon>Nostocaceae</taxon>
        <taxon>Richelia</taxon>
    </lineage>
</organism>
<sequence>MVLTVGFKTHKSLSGIETVHHDRVSHADHPYVLKLINPYQGLKLLPRFQPTKYRVF</sequence>
<dbReference type="AlphaFoldDB" id="A0A975Y785"/>
<evidence type="ECO:0000313" key="2">
    <source>
        <dbReference type="Proteomes" id="UP000683511"/>
    </source>
</evidence>
<evidence type="ECO:0000313" key="1">
    <source>
        <dbReference type="EMBL" id="QXE26054.1"/>
    </source>
</evidence>